<accession>A0A975RRN9</accession>
<keyword evidence="1" id="KW-1133">Transmembrane helix</keyword>
<dbReference type="RefSeq" id="WP_215612559.1">
    <property type="nucleotide sequence ID" value="NZ_CP076135.1"/>
</dbReference>
<keyword evidence="1" id="KW-0812">Transmembrane</keyword>
<gene>
    <name evidence="2" type="ORF">KMZ68_18140</name>
</gene>
<proteinExistence type="predicted"/>
<organism evidence="2 3">
    <name type="scientific">Bradyrhizobium sediminis</name>
    <dbReference type="NCBI Taxonomy" id="2840469"/>
    <lineage>
        <taxon>Bacteria</taxon>
        <taxon>Pseudomonadati</taxon>
        <taxon>Pseudomonadota</taxon>
        <taxon>Alphaproteobacteria</taxon>
        <taxon>Hyphomicrobiales</taxon>
        <taxon>Nitrobacteraceae</taxon>
        <taxon>Bradyrhizobium</taxon>
    </lineage>
</organism>
<dbReference type="KEGG" id="bsei:KMZ68_18140"/>
<feature type="transmembrane region" description="Helical" evidence="1">
    <location>
        <begin position="53"/>
        <end position="73"/>
    </location>
</feature>
<feature type="transmembrane region" description="Helical" evidence="1">
    <location>
        <begin position="79"/>
        <end position="100"/>
    </location>
</feature>
<dbReference type="Proteomes" id="UP000680805">
    <property type="component" value="Chromosome"/>
</dbReference>
<evidence type="ECO:0000313" key="3">
    <source>
        <dbReference type="Proteomes" id="UP000680805"/>
    </source>
</evidence>
<feature type="transmembrane region" description="Helical" evidence="1">
    <location>
        <begin position="28"/>
        <end position="46"/>
    </location>
</feature>
<dbReference type="AlphaFoldDB" id="A0A975RRN9"/>
<sequence>MFFMFVFPLLGIPLACLALIEPPERRTLWISMAMSAVATIATWILWDVFRTQHYLVYAHVVLIGIWIATSFWLRSVTWMLGPIAYGCLALFVALIQILIFGEPRSEFAFHYLPMPLSMAIGAMFI</sequence>
<dbReference type="EMBL" id="CP076135">
    <property type="protein sequence ID" value="QWG16891.1"/>
    <property type="molecule type" value="Genomic_DNA"/>
</dbReference>
<feature type="transmembrane region" description="Helical" evidence="1">
    <location>
        <begin position="107"/>
        <end position="124"/>
    </location>
</feature>
<protein>
    <submittedName>
        <fullName evidence="2">Uncharacterized protein</fullName>
    </submittedName>
</protein>
<name>A0A975RRN9_9BRAD</name>
<reference evidence="2" key="1">
    <citation type="submission" date="2021-06" db="EMBL/GenBank/DDBJ databases">
        <title>Bradyrhizobium sp. S2-11-2 Genome sequencing.</title>
        <authorList>
            <person name="Jin L."/>
        </authorList>
    </citation>
    <scope>NUCLEOTIDE SEQUENCE</scope>
    <source>
        <strain evidence="2">S2-11-2</strain>
    </source>
</reference>
<keyword evidence="1" id="KW-0472">Membrane</keyword>
<evidence type="ECO:0000313" key="2">
    <source>
        <dbReference type="EMBL" id="QWG16891.1"/>
    </source>
</evidence>
<evidence type="ECO:0000256" key="1">
    <source>
        <dbReference type="SAM" id="Phobius"/>
    </source>
</evidence>